<evidence type="ECO:0000256" key="1">
    <source>
        <dbReference type="SAM" id="MobiDB-lite"/>
    </source>
</evidence>
<comment type="caution">
    <text evidence="2">The sequence shown here is derived from an EMBL/GenBank/DDBJ whole genome shotgun (WGS) entry which is preliminary data.</text>
</comment>
<feature type="compositionally biased region" description="Basic and acidic residues" evidence="1">
    <location>
        <begin position="99"/>
        <end position="109"/>
    </location>
</feature>
<keyword evidence="3" id="KW-1185">Reference proteome</keyword>
<reference evidence="2" key="1">
    <citation type="submission" date="2020-06" db="EMBL/GenBank/DDBJ databases">
        <authorList>
            <person name="Li T."/>
            <person name="Hu X."/>
            <person name="Zhang T."/>
            <person name="Song X."/>
            <person name="Zhang H."/>
            <person name="Dai N."/>
            <person name="Sheng W."/>
            <person name="Hou X."/>
            <person name="Wei L."/>
        </authorList>
    </citation>
    <scope>NUCLEOTIDE SEQUENCE</scope>
    <source>
        <strain evidence="2">3651</strain>
        <tissue evidence="2">Leaf</tissue>
    </source>
</reference>
<organism evidence="2 3">
    <name type="scientific">Sesamum alatum</name>
    <dbReference type="NCBI Taxonomy" id="300844"/>
    <lineage>
        <taxon>Eukaryota</taxon>
        <taxon>Viridiplantae</taxon>
        <taxon>Streptophyta</taxon>
        <taxon>Embryophyta</taxon>
        <taxon>Tracheophyta</taxon>
        <taxon>Spermatophyta</taxon>
        <taxon>Magnoliopsida</taxon>
        <taxon>eudicotyledons</taxon>
        <taxon>Gunneridae</taxon>
        <taxon>Pentapetalae</taxon>
        <taxon>asterids</taxon>
        <taxon>lamiids</taxon>
        <taxon>Lamiales</taxon>
        <taxon>Pedaliaceae</taxon>
        <taxon>Sesamum</taxon>
    </lineage>
</organism>
<evidence type="ECO:0000313" key="2">
    <source>
        <dbReference type="EMBL" id="KAK4417328.1"/>
    </source>
</evidence>
<name>A0AAE1XTL7_9LAMI</name>
<proteinExistence type="predicted"/>
<reference evidence="2" key="2">
    <citation type="journal article" date="2024" name="Plant">
        <title>Genomic evolution and insights into agronomic trait innovations of Sesamum species.</title>
        <authorList>
            <person name="Miao H."/>
            <person name="Wang L."/>
            <person name="Qu L."/>
            <person name="Liu H."/>
            <person name="Sun Y."/>
            <person name="Le M."/>
            <person name="Wang Q."/>
            <person name="Wei S."/>
            <person name="Zheng Y."/>
            <person name="Lin W."/>
            <person name="Duan Y."/>
            <person name="Cao H."/>
            <person name="Xiong S."/>
            <person name="Wang X."/>
            <person name="Wei L."/>
            <person name="Li C."/>
            <person name="Ma Q."/>
            <person name="Ju M."/>
            <person name="Zhao R."/>
            <person name="Li G."/>
            <person name="Mu C."/>
            <person name="Tian Q."/>
            <person name="Mei H."/>
            <person name="Zhang T."/>
            <person name="Gao T."/>
            <person name="Zhang H."/>
        </authorList>
    </citation>
    <scope>NUCLEOTIDE SEQUENCE</scope>
    <source>
        <strain evidence="2">3651</strain>
    </source>
</reference>
<sequence length="109" mass="11937">MVDLGFEINRAGGAKAELRANDMGPSELNDAGWVAESLRRVRARETYGFVVHTSNKRFKRRSEGVSITEASSNGEGEFEMKEDKVAKIDGHPEFTGSEGMERAKISGMG</sequence>
<dbReference type="Proteomes" id="UP001293254">
    <property type="component" value="Unassembled WGS sequence"/>
</dbReference>
<dbReference type="EMBL" id="JACGWO010000010">
    <property type="protein sequence ID" value="KAK4417328.1"/>
    <property type="molecule type" value="Genomic_DNA"/>
</dbReference>
<accession>A0AAE1XTL7</accession>
<protein>
    <submittedName>
        <fullName evidence="2">Uncharacterized protein</fullName>
    </submittedName>
</protein>
<feature type="region of interest" description="Disordered" evidence="1">
    <location>
        <begin position="89"/>
        <end position="109"/>
    </location>
</feature>
<dbReference type="AlphaFoldDB" id="A0AAE1XTL7"/>
<evidence type="ECO:0000313" key="3">
    <source>
        <dbReference type="Proteomes" id="UP001293254"/>
    </source>
</evidence>
<gene>
    <name evidence="2" type="ORF">Salat_2558400</name>
</gene>